<feature type="transmembrane region" description="Helical" evidence="1">
    <location>
        <begin position="12"/>
        <end position="32"/>
    </location>
</feature>
<dbReference type="AlphaFoldDB" id="A0A4P9K6L3"/>
<keyword evidence="4" id="KW-1185">Reference proteome</keyword>
<keyword evidence="1" id="KW-0472">Membrane</keyword>
<evidence type="ECO:0000313" key="4">
    <source>
        <dbReference type="Proteomes" id="UP000304864"/>
    </source>
</evidence>
<organism evidence="3 4">
    <name type="scientific">Thiomicrorhabdus sediminis</name>
    <dbReference type="NCBI Taxonomy" id="2580412"/>
    <lineage>
        <taxon>Bacteria</taxon>
        <taxon>Pseudomonadati</taxon>
        <taxon>Pseudomonadota</taxon>
        <taxon>Gammaproteobacteria</taxon>
        <taxon>Thiotrichales</taxon>
        <taxon>Piscirickettsiaceae</taxon>
        <taxon>Thiomicrorhabdus</taxon>
    </lineage>
</organism>
<dbReference type="Proteomes" id="UP000304864">
    <property type="component" value="Chromosome"/>
</dbReference>
<dbReference type="KEGG" id="thig:FE785_08670"/>
<dbReference type="RefSeq" id="WP_138565369.1">
    <property type="nucleotide sequence ID" value="NZ_CP040602.1"/>
</dbReference>
<dbReference type="Pfam" id="PF13116">
    <property type="entry name" value="YhdP"/>
    <property type="match status" value="1"/>
</dbReference>
<sequence>MLRKTHSILQWLLAILVLYVLLTRLFVSWVQFFPQQFIQTVEAISDTKIIAEQILVEQSWDGFELTLNNFSIVDKRFVLQAAHLQTDINLFALFIPSLGYGDAIKIEYGAYQNRQQSEGNEPQPFNLQEYLQIKAVTAHLWKRIELKSFVLSEFARPGFVLHLHDFQSINAARFSVVSEFSLAYKSLLNYERFNFTASLDNDIWGRVSQGKFSLSSFSPLRVRNLSKALSKNWQSVLPRGELIVDVDGAIEDSQVTNVRLALNSQMLEWPQQTVKLPDSLGLQFDWSYQNQLALSDEDDWKIWLSKVQIDNRFIETVSPVELYYDGGDTVSFKAQFFELEPFKVLVKSLIKNPHIAAFFDQAAFLKVSDVSGRVHVDKIDVPLLSVNFERIDVPVTNYPGVSIRQLRLDKDPAGLTLRTEKPIWVMAPEVHNRPMQVKLPAMVRMNYEQDNKSWQLPRLAFQVDDAALEVEARKIASKDIDIDFNAVFNNMSSLKSYLPYPFMSETLQAFLKEGLLAGENIRFKGRVKGGYEQFPYLDKSGVFTLDAKVDNAELLFDDKWPSLKKIDAILHFTPYQLMIEAPFVEVLDGVQAKDVRVQIPDLNKDDIAVVIQANASADMKDAVNYLTSSPLAAKLGLTEFLSSHRNFHGNTRVALHKLWIPVSGYDKLETRVSGDVHFTDAGFDVLNDLPVSQLHSKLQFTESAVSAEKIRFVFMDGKVKGSLKTSASSNKALLNLNGHMLAKENTWFAEPLNWRSDWQIPMRTGRGDLKAKTTFYLGRAGSLMPKPLNKELLQDKVLTINSVLRNDDFDNRVSLPELLEAKLLWKRQDGAEKNFRLEQVIAALGGVGLKDNTRHSQIKGGIDELDLDRWLPILSKQIFNGGDASLINDLDWRGTDITVKQLDFLGQKYENQRFSWQADGLGGLSIDTIGAYLQAQALVHGDKSKPIKVNVDKLVLQTQSNQLSGSEEVVAQKQAAQCEVNIDADDSAIPNIVFSGRNIIFNGRKIDQLSFELVDEKQAFTVKTLKGGFASGAGVLSGSYQFDKYNQFSTLALGMNSNNVEGLVEFLKLNKGFTGKKADMTMELNWYGGVECLTADTANGSLGFMMKDGAIEDVEPGIARLIGLLSVESLVRRLSLDLKDVTHKGMVYDEISGKAKIDRGQVVFNEFDIKAPSASVTMQGNVDLIKEQFDLKAKVTPKIGATVPTIAAIAGAANPITALAIYTLMKVIPGVNENLVTYEYRITGPWAKPLINGKELKEAPNPVEEKRLSR</sequence>
<dbReference type="InterPro" id="IPR025263">
    <property type="entry name" value="YhdP_central"/>
</dbReference>
<protein>
    <recommendedName>
        <fullName evidence="2">YhdP central domain-containing protein</fullName>
    </recommendedName>
</protein>
<gene>
    <name evidence="3" type="ORF">FE785_08670</name>
</gene>
<dbReference type="InterPro" id="IPR011836">
    <property type="entry name" value="YhdP"/>
</dbReference>
<keyword evidence="1" id="KW-0812">Transmembrane</keyword>
<dbReference type="PANTHER" id="PTHR38690">
    <property type="entry name" value="PROTEASE-RELATED"/>
    <property type="match status" value="1"/>
</dbReference>
<proteinExistence type="predicted"/>
<keyword evidence="1" id="KW-1133">Transmembrane helix</keyword>
<feature type="domain" description="YhdP central" evidence="2">
    <location>
        <begin position="3"/>
        <end position="1250"/>
    </location>
</feature>
<accession>A0A4P9K6L3</accession>
<evidence type="ECO:0000313" key="3">
    <source>
        <dbReference type="EMBL" id="QCU90695.1"/>
    </source>
</evidence>
<evidence type="ECO:0000259" key="2">
    <source>
        <dbReference type="Pfam" id="PF13116"/>
    </source>
</evidence>
<name>A0A4P9K6L3_9GAMM</name>
<evidence type="ECO:0000256" key="1">
    <source>
        <dbReference type="SAM" id="Phobius"/>
    </source>
</evidence>
<reference evidence="3 4" key="1">
    <citation type="submission" date="2019-05" db="EMBL/GenBank/DDBJ databases">
        <title>Thiomicrorhabdus sediminis sp. nov, a novel sulfur-oxidizing bacterium isolated from coastal sediment.</title>
        <authorList>
            <person name="Liu X."/>
        </authorList>
    </citation>
    <scope>NUCLEOTIDE SEQUENCE [LARGE SCALE GENOMIC DNA]</scope>
    <source>
        <strain evidence="3 4">G1</strain>
    </source>
</reference>
<dbReference type="EMBL" id="CP040602">
    <property type="protein sequence ID" value="QCU90695.1"/>
    <property type="molecule type" value="Genomic_DNA"/>
</dbReference>
<dbReference type="PANTHER" id="PTHR38690:SF1">
    <property type="entry name" value="PROTEASE"/>
    <property type="match status" value="1"/>
</dbReference>
<dbReference type="OrthoDB" id="9762238at2"/>